<evidence type="ECO:0000313" key="3">
    <source>
        <dbReference type="EMBL" id="KAB5587478.1"/>
    </source>
</evidence>
<protein>
    <recommendedName>
        <fullName evidence="2">HAT C-terminal dimerisation domain-containing protein</fullName>
    </recommendedName>
</protein>
<dbReference type="GO" id="GO:0046983">
    <property type="term" value="F:protein dimerization activity"/>
    <property type="evidence" value="ECO:0007669"/>
    <property type="project" value="InterPro"/>
</dbReference>
<dbReference type="AlphaFoldDB" id="A0A5N5Q7V8"/>
<sequence length="298" mass="32712">MPLMGTPCAACLDPGVICALHPTDTHPQFNPFYHPVQHVQRGYPNPNPPSITSMLQYLEARGCCSAAICPEDLSTKTSQAQGRGVNNLFIDSEGCIYDDEFGVTPPQSPEAPIRIQPTPQRPPLGMIAASPYSSSPSRVISLHQKLIVDAEHERYVKEKLLPLSDLGKTDLVKHWTSLDDRFSLLHAMSMDVLPAQASSVSSERVFSSSKLSCTRARNKMKTDTVEALQILKYSLRNRYRKSTTISSASHGPTTEQQSPEEENIGDVQTSLTLDLMTCLCDTGWGHDAILDADLDKSS</sequence>
<dbReference type="Proteomes" id="UP000383932">
    <property type="component" value="Unassembled WGS sequence"/>
</dbReference>
<reference evidence="3 4" key="1">
    <citation type="journal article" date="2019" name="Fungal Biol. Biotechnol.">
        <title>Draft genome sequence of fastidious pathogen Ceratobasidium theobromae, which causes vascular-streak dieback in Theobroma cacao.</title>
        <authorList>
            <person name="Ali S.S."/>
            <person name="Asman A."/>
            <person name="Shao J."/>
            <person name="Firmansyah A.P."/>
            <person name="Susilo A.W."/>
            <person name="Rosmana A."/>
            <person name="McMahon P."/>
            <person name="Junaid M."/>
            <person name="Guest D."/>
            <person name="Kheng T.Y."/>
            <person name="Meinhardt L.W."/>
            <person name="Bailey B.A."/>
        </authorList>
    </citation>
    <scope>NUCLEOTIDE SEQUENCE [LARGE SCALE GENOMIC DNA]</scope>
    <source>
        <strain evidence="3 4">CT2</strain>
    </source>
</reference>
<evidence type="ECO:0000259" key="2">
    <source>
        <dbReference type="Pfam" id="PF05699"/>
    </source>
</evidence>
<dbReference type="SUPFAM" id="SSF53098">
    <property type="entry name" value="Ribonuclease H-like"/>
    <property type="match status" value="1"/>
</dbReference>
<feature type="region of interest" description="Disordered" evidence="1">
    <location>
        <begin position="244"/>
        <end position="265"/>
    </location>
</feature>
<feature type="domain" description="HAT C-terminal dimerisation" evidence="2">
    <location>
        <begin position="152"/>
        <end position="233"/>
    </location>
</feature>
<dbReference type="OrthoDB" id="3241084at2759"/>
<dbReference type="InterPro" id="IPR012337">
    <property type="entry name" value="RNaseH-like_sf"/>
</dbReference>
<proteinExistence type="predicted"/>
<dbReference type="InterPro" id="IPR008906">
    <property type="entry name" value="HATC_C_dom"/>
</dbReference>
<evidence type="ECO:0000256" key="1">
    <source>
        <dbReference type="SAM" id="MobiDB-lite"/>
    </source>
</evidence>
<dbReference type="EMBL" id="SSOP01001059">
    <property type="protein sequence ID" value="KAB5587478.1"/>
    <property type="molecule type" value="Genomic_DNA"/>
</dbReference>
<organism evidence="3 4">
    <name type="scientific">Ceratobasidium theobromae</name>
    <dbReference type="NCBI Taxonomy" id="1582974"/>
    <lineage>
        <taxon>Eukaryota</taxon>
        <taxon>Fungi</taxon>
        <taxon>Dikarya</taxon>
        <taxon>Basidiomycota</taxon>
        <taxon>Agaricomycotina</taxon>
        <taxon>Agaricomycetes</taxon>
        <taxon>Cantharellales</taxon>
        <taxon>Ceratobasidiaceae</taxon>
        <taxon>Ceratobasidium</taxon>
    </lineage>
</organism>
<keyword evidence="4" id="KW-1185">Reference proteome</keyword>
<name>A0A5N5Q7V8_9AGAM</name>
<accession>A0A5N5Q7V8</accession>
<evidence type="ECO:0000313" key="4">
    <source>
        <dbReference type="Proteomes" id="UP000383932"/>
    </source>
</evidence>
<dbReference type="Pfam" id="PF05699">
    <property type="entry name" value="Dimer_Tnp_hAT"/>
    <property type="match status" value="1"/>
</dbReference>
<feature type="compositionally biased region" description="Polar residues" evidence="1">
    <location>
        <begin position="244"/>
        <end position="257"/>
    </location>
</feature>
<gene>
    <name evidence="3" type="ORF">CTheo_9083</name>
</gene>
<comment type="caution">
    <text evidence="3">The sequence shown here is derived from an EMBL/GenBank/DDBJ whole genome shotgun (WGS) entry which is preliminary data.</text>
</comment>